<feature type="transmembrane region" description="Helical" evidence="2">
    <location>
        <begin position="314"/>
        <end position="332"/>
    </location>
</feature>
<dbReference type="PANTHER" id="PTHR11161:SF0">
    <property type="entry name" value="O-ACYLTRANSFERASE LIKE PROTEIN"/>
    <property type="match status" value="1"/>
</dbReference>
<name>A0A8T0FSK3_ARGBR</name>
<keyword evidence="2" id="KW-0472">Membrane</keyword>
<feature type="domain" description="Acyltransferase 3" evidence="3">
    <location>
        <begin position="239"/>
        <end position="611"/>
    </location>
</feature>
<accession>A0A8T0FSK3</accession>
<dbReference type="InterPro" id="IPR006621">
    <property type="entry name" value="Nose-resist-to-fluoxetine_N"/>
</dbReference>
<keyword evidence="6" id="KW-1185">Reference proteome</keyword>
<gene>
    <name evidence="5" type="ORF">HNY73_001818</name>
</gene>
<organism evidence="5 6">
    <name type="scientific">Argiope bruennichi</name>
    <name type="common">Wasp spider</name>
    <name type="synonym">Aranea bruennichi</name>
    <dbReference type="NCBI Taxonomy" id="94029"/>
    <lineage>
        <taxon>Eukaryota</taxon>
        <taxon>Metazoa</taxon>
        <taxon>Ecdysozoa</taxon>
        <taxon>Arthropoda</taxon>
        <taxon>Chelicerata</taxon>
        <taxon>Arachnida</taxon>
        <taxon>Araneae</taxon>
        <taxon>Araneomorphae</taxon>
        <taxon>Entelegynae</taxon>
        <taxon>Araneoidea</taxon>
        <taxon>Araneidae</taxon>
        <taxon>Argiope</taxon>
    </lineage>
</organism>
<dbReference type="GO" id="GO:0016747">
    <property type="term" value="F:acyltransferase activity, transferring groups other than amino-acyl groups"/>
    <property type="evidence" value="ECO:0007669"/>
    <property type="project" value="InterPro"/>
</dbReference>
<feature type="transmembrane region" description="Helical" evidence="2">
    <location>
        <begin position="232"/>
        <end position="254"/>
    </location>
</feature>
<evidence type="ECO:0000313" key="5">
    <source>
        <dbReference type="EMBL" id="KAF8793776.1"/>
    </source>
</evidence>
<feature type="transmembrane region" description="Helical" evidence="2">
    <location>
        <begin position="410"/>
        <end position="430"/>
    </location>
</feature>
<dbReference type="EMBL" id="JABXBU010000002">
    <property type="protein sequence ID" value="KAF8793776.1"/>
    <property type="molecule type" value="Genomic_DNA"/>
</dbReference>
<keyword evidence="2" id="KW-0812">Transmembrane</keyword>
<evidence type="ECO:0000256" key="2">
    <source>
        <dbReference type="SAM" id="Phobius"/>
    </source>
</evidence>
<sequence>MVQTVQESTGGTASYMFGSSPTRVKWKIERGLGTWRKGVREGKSMERYQRRQGRKGGGLKNNGGGGRPGKKVTPSKERTAVEVMGTSFGKQSSERMFFDASGKASSGILEGAVNFIGIYSECVKTTIQSKETLIHSKYCLINLNASTSSHQKEVPQASWLVLTKSGHPATIGVCIPYSCSTQDVQYATNASLRKNFSQEFHPWSDAFLAFSFKQRKFSPGVKKERIRLSWTFSFCMPLIFGHTFSFATTNLFFVNPGFTQDAPKDFLSQILANGTFAVDTFYLISGVLVAFVTLKGLEKTNGKLPLLYFYFHRYFRLTPLFMAVIMFCAYLLRYVSSGPNWLHSIEMYDSWCRQNGWINALYLHNFIKTENMCLSHTWYLATDMQMYLVTPLILIPLYRSVKYGFISMGAFLFTTIITTAVITAVYHYPAVPYMNNILPLEVVNEYYKNVYIKTYCRMGPYIIGIAIGYLFLHKKELILNKKTAAALWCASIGLGLTIIYLMWPANQGILPSDAEAAAYSALARTLWGVSTGWIIIACYYGYGGIVNSILTWSPFVPLSRLTYCAYLIHPVIMNVYYGSTETAVMFTPGFTIYTFLGNICITFVLSTFLSMLFESPFVNLEKAILTRGKAS</sequence>
<feature type="transmembrane region" description="Helical" evidence="2">
    <location>
        <begin position="274"/>
        <end position="294"/>
    </location>
</feature>
<keyword evidence="2" id="KW-1133">Transmembrane helix</keyword>
<feature type="compositionally biased region" description="Gly residues" evidence="1">
    <location>
        <begin position="55"/>
        <end position="67"/>
    </location>
</feature>
<reference evidence="5" key="1">
    <citation type="journal article" date="2020" name="bioRxiv">
        <title>Chromosome-level reference genome of the European wasp spider Argiope bruennichi: a resource for studies on range expansion and evolutionary adaptation.</title>
        <authorList>
            <person name="Sheffer M.M."/>
            <person name="Hoppe A."/>
            <person name="Krehenwinkel H."/>
            <person name="Uhl G."/>
            <person name="Kuss A.W."/>
            <person name="Jensen L."/>
            <person name="Jensen C."/>
            <person name="Gillespie R.G."/>
            <person name="Hoff K.J."/>
            <person name="Prost S."/>
        </authorList>
    </citation>
    <scope>NUCLEOTIDE SEQUENCE</scope>
</reference>
<evidence type="ECO:0000259" key="4">
    <source>
        <dbReference type="Pfam" id="PF20146"/>
    </source>
</evidence>
<protein>
    <submittedName>
        <fullName evidence="5">Nose resistant to fluoxetine protein 6 like protein</fullName>
    </submittedName>
</protein>
<feature type="transmembrane region" description="Helical" evidence="2">
    <location>
        <begin position="561"/>
        <end position="578"/>
    </location>
</feature>
<dbReference type="PANTHER" id="PTHR11161">
    <property type="entry name" value="O-ACYLTRANSFERASE"/>
    <property type="match status" value="1"/>
</dbReference>
<evidence type="ECO:0000313" key="6">
    <source>
        <dbReference type="Proteomes" id="UP000807504"/>
    </source>
</evidence>
<dbReference type="Pfam" id="PF01757">
    <property type="entry name" value="Acyl_transf_3"/>
    <property type="match status" value="1"/>
</dbReference>
<feature type="domain" description="Nose resistant-to-fluoxetine protein N-terminal" evidence="4">
    <location>
        <begin position="97"/>
        <end position="186"/>
    </location>
</feature>
<feature type="region of interest" description="Disordered" evidence="1">
    <location>
        <begin position="38"/>
        <end position="78"/>
    </location>
</feature>
<proteinExistence type="predicted"/>
<evidence type="ECO:0000256" key="1">
    <source>
        <dbReference type="SAM" id="MobiDB-lite"/>
    </source>
</evidence>
<comment type="caution">
    <text evidence="5">The sequence shown here is derived from an EMBL/GenBank/DDBJ whole genome shotgun (WGS) entry which is preliminary data.</text>
</comment>
<feature type="transmembrane region" description="Helical" evidence="2">
    <location>
        <begin position="378"/>
        <end position="398"/>
    </location>
</feature>
<feature type="transmembrane region" description="Helical" evidence="2">
    <location>
        <begin position="484"/>
        <end position="505"/>
    </location>
</feature>
<dbReference type="Proteomes" id="UP000807504">
    <property type="component" value="Unassembled WGS sequence"/>
</dbReference>
<reference evidence="5" key="2">
    <citation type="submission" date="2020-06" db="EMBL/GenBank/DDBJ databases">
        <authorList>
            <person name="Sheffer M."/>
        </authorList>
    </citation>
    <scope>NUCLEOTIDE SEQUENCE</scope>
</reference>
<dbReference type="Pfam" id="PF20146">
    <property type="entry name" value="NRF"/>
    <property type="match status" value="1"/>
</dbReference>
<evidence type="ECO:0000259" key="3">
    <source>
        <dbReference type="Pfam" id="PF01757"/>
    </source>
</evidence>
<feature type="compositionally biased region" description="Basic and acidic residues" evidence="1">
    <location>
        <begin position="38"/>
        <end position="49"/>
    </location>
</feature>
<feature type="transmembrane region" description="Helical" evidence="2">
    <location>
        <begin position="450"/>
        <end position="472"/>
    </location>
</feature>
<dbReference type="InterPro" id="IPR052728">
    <property type="entry name" value="O2_lipid_transport_reg"/>
</dbReference>
<feature type="transmembrane region" description="Helical" evidence="2">
    <location>
        <begin position="525"/>
        <end position="549"/>
    </location>
</feature>
<dbReference type="InterPro" id="IPR002656">
    <property type="entry name" value="Acyl_transf_3_dom"/>
</dbReference>
<feature type="transmembrane region" description="Helical" evidence="2">
    <location>
        <begin position="590"/>
        <end position="613"/>
    </location>
</feature>
<dbReference type="AlphaFoldDB" id="A0A8T0FSK3"/>